<dbReference type="EMBL" id="LVKK01000056">
    <property type="protein sequence ID" value="OAG38390.1"/>
    <property type="molecule type" value="Genomic_DNA"/>
</dbReference>
<evidence type="ECO:0000256" key="4">
    <source>
        <dbReference type="ARBA" id="ARBA00022516"/>
    </source>
</evidence>
<dbReference type="GeneID" id="34602528"/>
<dbReference type="GO" id="GO:0006656">
    <property type="term" value="P:phosphatidylcholine biosynthetic process"/>
    <property type="evidence" value="ECO:0007669"/>
    <property type="project" value="TreeGrafter"/>
</dbReference>
<reference evidence="16 17" key="1">
    <citation type="submission" date="2016-03" db="EMBL/GenBank/DDBJ databases">
        <title>Draft genome sequence of the Fonsecaea monophora CBS 269.37.</title>
        <authorList>
            <person name="Bombassaro A."/>
            <person name="Vinicius W.A."/>
            <person name="De Hoog S."/>
            <person name="Sun J."/>
            <person name="Souza E.M."/>
            <person name="Raittz R.T."/>
            <person name="Costa F."/>
            <person name="Leao A.C."/>
            <person name="Tadra-Sfeir M.Z."/>
            <person name="Baura V."/>
            <person name="Balsanelli E."/>
            <person name="Pedrosa F.O."/>
            <person name="Moreno L.F."/>
            <person name="Steffens M.B."/>
            <person name="Xi L."/>
            <person name="Bocca A.L."/>
            <person name="Felipe M.S."/>
            <person name="Teixeira M."/>
            <person name="Telles Filho F.Q."/>
            <person name="Azevedo C.M."/>
            <person name="Gomes R."/>
            <person name="Vicente V.A."/>
        </authorList>
    </citation>
    <scope>NUCLEOTIDE SEQUENCE [LARGE SCALE GENOMIC DNA]</scope>
    <source>
        <strain evidence="16 17">CBS 269.37</strain>
    </source>
</reference>
<feature type="transmembrane region" description="Helical" evidence="15">
    <location>
        <begin position="328"/>
        <end position="349"/>
    </location>
</feature>
<evidence type="ECO:0000256" key="15">
    <source>
        <dbReference type="SAM" id="Phobius"/>
    </source>
</evidence>
<proteinExistence type="inferred from homology"/>
<feature type="compositionally biased region" description="Basic and acidic residues" evidence="14">
    <location>
        <begin position="484"/>
        <end position="509"/>
    </location>
</feature>
<feature type="transmembrane region" description="Helical" evidence="15">
    <location>
        <begin position="421"/>
        <end position="439"/>
    </location>
</feature>
<evidence type="ECO:0000256" key="1">
    <source>
        <dbReference type="ARBA" id="ARBA00004141"/>
    </source>
</evidence>
<dbReference type="AlphaFoldDB" id="A0A177F4B1"/>
<feature type="transmembrane region" description="Helical" evidence="15">
    <location>
        <begin position="249"/>
        <end position="268"/>
    </location>
</feature>
<keyword evidence="11" id="KW-1208">Phospholipid metabolism</keyword>
<keyword evidence="5" id="KW-0808">Transferase</keyword>
<evidence type="ECO:0000256" key="11">
    <source>
        <dbReference type="ARBA" id="ARBA00023264"/>
    </source>
</evidence>
<feature type="coiled-coil region" evidence="13">
    <location>
        <begin position="97"/>
        <end position="124"/>
    </location>
</feature>
<feature type="region of interest" description="Disordered" evidence="14">
    <location>
        <begin position="1"/>
        <end position="55"/>
    </location>
</feature>
<dbReference type="GO" id="GO:0016020">
    <property type="term" value="C:membrane"/>
    <property type="evidence" value="ECO:0007669"/>
    <property type="project" value="UniProtKB-SubCell"/>
</dbReference>
<evidence type="ECO:0000256" key="13">
    <source>
        <dbReference type="SAM" id="Coils"/>
    </source>
</evidence>
<accession>A0A177F4B1</accession>
<feature type="region of interest" description="Disordered" evidence="14">
    <location>
        <begin position="463"/>
        <end position="523"/>
    </location>
</feature>
<evidence type="ECO:0000256" key="2">
    <source>
        <dbReference type="ARBA" id="ARBA00006675"/>
    </source>
</evidence>
<dbReference type="PANTHER" id="PTHR31201">
    <property type="entry name" value="OS01G0585100 PROTEIN"/>
    <property type="match status" value="1"/>
</dbReference>
<evidence type="ECO:0000256" key="12">
    <source>
        <dbReference type="ARBA" id="ARBA00023315"/>
    </source>
</evidence>
<evidence type="ECO:0000256" key="10">
    <source>
        <dbReference type="ARBA" id="ARBA00023209"/>
    </source>
</evidence>
<evidence type="ECO:0000313" key="17">
    <source>
        <dbReference type="Proteomes" id="UP000077002"/>
    </source>
</evidence>
<protein>
    <recommendedName>
        <fullName evidence="3">Glycerophosphocholine acyltransferase 1</fullName>
    </recommendedName>
</protein>
<evidence type="ECO:0000256" key="5">
    <source>
        <dbReference type="ARBA" id="ARBA00022679"/>
    </source>
</evidence>
<gene>
    <name evidence="16" type="ORF">AYO21_07373</name>
</gene>
<comment type="similarity">
    <text evidence="2">Belongs to the GPC1 family.</text>
</comment>
<evidence type="ECO:0000256" key="8">
    <source>
        <dbReference type="ARBA" id="ARBA00023098"/>
    </source>
</evidence>
<feature type="compositionally biased region" description="Low complexity" evidence="14">
    <location>
        <begin position="42"/>
        <end position="55"/>
    </location>
</feature>
<feature type="transmembrane region" description="Helical" evidence="15">
    <location>
        <begin position="221"/>
        <end position="243"/>
    </location>
</feature>
<evidence type="ECO:0000256" key="14">
    <source>
        <dbReference type="SAM" id="MobiDB-lite"/>
    </source>
</evidence>
<dbReference type="Proteomes" id="UP000077002">
    <property type="component" value="Unassembled WGS sequence"/>
</dbReference>
<keyword evidence="10" id="KW-0594">Phospholipid biosynthesis</keyword>
<dbReference type="Pfam" id="PF10998">
    <property type="entry name" value="DUF2838"/>
    <property type="match status" value="1"/>
</dbReference>
<keyword evidence="7 15" id="KW-1133">Transmembrane helix</keyword>
<name>A0A177F4B1_9EURO</name>
<organism evidence="16 17">
    <name type="scientific">Fonsecaea monophora</name>
    <dbReference type="NCBI Taxonomy" id="254056"/>
    <lineage>
        <taxon>Eukaryota</taxon>
        <taxon>Fungi</taxon>
        <taxon>Dikarya</taxon>
        <taxon>Ascomycota</taxon>
        <taxon>Pezizomycotina</taxon>
        <taxon>Eurotiomycetes</taxon>
        <taxon>Chaetothyriomycetidae</taxon>
        <taxon>Chaetothyriales</taxon>
        <taxon>Herpotrichiellaceae</taxon>
        <taxon>Fonsecaea</taxon>
    </lineage>
</organism>
<dbReference type="RefSeq" id="XP_022510342.1">
    <property type="nucleotide sequence ID" value="XM_022657329.1"/>
</dbReference>
<evidence type="ECO:0000256" key="9">
    <source>
        <dbReference type="ARBA" id="ARBA00023136"/>
    </source>
</evidence>
<sequence>MSDPIPIPHSKTETALDEMTSHDIAGSVGSDHTGSLTGALTPGYQSGYQSSSPGSPYLLSRNPSYVGSQSLQEDWEVPLDKLTFFDIFDNLALPAKIEKWQATIQAQKEKLARQQERIRSSGNNAKDRAVAEWRKRVPPADEQLARYRSRMKKSVDDLNKRWNEVVTISIREKVSFISAVLNVFISGYLIGAVPQYFYWWYTIQLIYFMPIRAYTYHRKGYHYFLADLCYFVNFLVLCSIWAFPRSKRLLISAYCLAYGNNAVAIVLWRNSLVFHSLDKVTSLFIHVMPPVALHCMVHLTPDEYLLKRFPAVHAIKCSAKGSPGHYELAAMLLWATIPYAVWQLSYHFFISVRRAEKIAAGRPTSFTWLRRSYANTWIGRLVNSLPDYLQEPAFMVIQYLYACLTIIPCPIWFWYRWPSALFLLFVFSWSVWNGANYYMDIFGKRFQRELEQMKRDVAKWQNSPGAMFSPPHGPVDSDVNLSTTKEDPSGRHEKRQSIDKIPLLDDTGHHPQQNGDANSNPNLEANARATGAEILNEANGNILDRKNVSGPLTGATM</sequence>
<keyword evidence="13" id="KW-0175">Coiled coil</keyword>
<evidence type="ECO:0000256" key="6">
    <source>
        <dbReference type="ARBA" id="ARBA00022692"/>
    </source>
</evidence>
<evidence type="ECO:0000313" key="16">
    <source>
        <dbReference type="EMBL" id="OAG38390.1"/>
    </source>
</evidence>
<evidence type="ECO:0000256" key="7">
    <source>
        <dbReference type="ARBA" id="ARBA00022989"/>
    </source>
</evidence>
<dbReference type="GO" id="GO:0016746">
    <property type="term" value="F:acyltransferase activity"/>
    <property type="evidence" value="ECO:0007669"/>
    <property type="project" value="UniProtKB-KW"/>
</dbReference>
<keyword evidence="8" id="KW-0443">Lipid metabolism</keyword>
<evidence type="ECO:0000256" key="3">
    <source>
        <dbReference type="ARBA" id="ARBA00019082"/>
    </source>
</evidence>
<keyword evidence="9 15" id="KW-0472">Membrane</keyword>
<dbReference type="InterPro" id="IPR021261">
    <property type="entry name" value="GPCAT"/>
</dbReference>
<comment type="subcellular location">
    <subcellularLocation>
        <location evidence="1">Membrane</location>
        <topology evidence="1">Multi-pass membrane protein</topology>
    </subcellularLocation>
</comment>
<keyword evidence="12" id="KW-0012">Acyltransferase</keyword>
<keyword evidence="17" id="KW-1185">Reference proteome</keyword>
<feature type="transmembrane region" description="Helical" evidence="15">
    <location>
        <begin position="174"/>
        <end position="191"/>
    </location>
</feature>
<feature type="compositionally biased region" description="Polar residues" evidence="14">
    <location>
        <begin position="510"/>
        <end position="523"/>
    </location>
</feature>
<keyword evidence="4" id="KW-0444">Lipid biosynthesis</keyword>
<dbReference type="OrthoDB" id="406287at2759"/>
<feature type="transmembrane region" description="Helical" evidence="15">
    <location>
        <begin position="393"/>
        <end position="415"/>
    </location>
</feature>
<dbReference type="PANTHER" id="PTHR31201:SF1">
    <property type="entry name" value="GLYCEROPHOSPHOCHOLINE ACYLTRANSFERASE 1"/>
    <property type="match status" value="1"/>
</dbReference>
<keyword evidence="6 15" id="KW-0812">Transmembrane</keyword>
<comment type="caution">
    <text evidence="16">The sequence shown here is derived from an EMBL/GenBank/DDBJ whole genome shotgun (WGS) entry which is preliminary data.</text>
</comment>